<gene>
    <name evidence="2" type="ORF">J2W68_000639</name>
</gene>
<evidence type="ECO:0000256" key="1">
    <source>
        <dbReference type="SAM" id="Phobius"/>
    </source>
</evidence>
<accession>A0ABU1XUW0</accession>
<evidence type="ECO:0000313" key="3">
    <source>
        <dbReference type="Proteomes" id="UP001256588"/>
    </source>
</evidence>
<keyword evidence="3" id="KW-1185">Reference proteome</keyword>
<sequence>MSDITLLQWIGLGLGIGIAYAAIRAVFKRKD</sequence>
<keyword evidence="1" id="KW-1133">Transmembrane helix</keyword>
<name>A0ABU1XUW0_9GAMM</name>
<keyword evidence="1" id="KW-0472">Membrane</keyword>
<protein>
    <submittedName>
        <fullName evidence="2">Uncharacterized protein</fullName>
    </submittedName>
</protein>
<reference evidence="2 3" key="1">
    <citation type="submission" date="2023-07" db="EMBL/GenBank/DDBJ databases">
        <title>Sorghum-associated microbial communities from plants grown in Nebraska, USA.</title>
        <authorList>
            <person name="Schachtman D."/>
        </authorList>
    </citation>
    <scope>NUCLEOTIDE SEQUENCE [LARGE SCALE GENOMIC DNA]</scope>
    <source>
        <strain evidence="2 3">4099</strain>
    </source>
</reference>
<evidence type="ECO:0000313" key="2">
    <source>
        <dbReference type="EMBL" id="MDR7191931.1"/>
    </source>
</evidence>
<dbReference type="Proteomes" id="UP001256588">
    <property type="component" value="Unassembled WGS sequence"/>
</dbReference>
<feature type="transmembrane region" description="Helical" evidence="1">
    <location>
        <begin position="6"/>
        <end position="27"/>
    </location>
</feature>
<keyword evidence="1" id="KW-0812">Transmembrane</keyword>
<proteinExistence type="predicted"/>
<organism evidence="2 3">
    <name type="scientific">Luteimonas terrae</name>
    <dbReference type="NCBI Taxonomy" id="1530191"/>
    <lineage>
        <taxon>Bacteria</taxon>
        <taxon>Pseudomonadati</taxon>
        <taxon>Pseudomonadota</taxon>
        <taxon>Gammaproteobacteria</taxon>
        <taxon>Lysobacterales</taxon>
        <taxon>Lysobacteraceae</taxon>
        <taxon>Luteimonas</taxon>
    </lineage>
</organism>
<comment type="caution">
    <text evidence="2">The sequence shown here is derived from an EMBL/GenBank/DDBJ whole genome shotgun (WGS) entry which is preliminary data.</text>
</comment>
<dbReference type="EMBL" id="JAVDWO010000002">
    <property type="protein sequence ID" value="MDR7191931.1"/>
    <property type="molecule type" value="Genomic_DNA"/>
</dbReference>